<dbReference type="PANTHER" id="PTHR40037:SF1">
    <property type="entry name" value="PHOSPHOESTERASE SAOUHSC_00951-RELATED"/>
    <property type="match status" value="1"/>
</dbReference>
<reference evidence="1 2" key="2">
    <citation type="submission" date="2018-06" db="EMBL/GenBank/DDBJ databases">
        <title>Metagenomic assembly of (sub)arctic Cyanobacteria and their associated microbiome from non-axenic cultures.</title>
        <authorList>
            <person name="Baurain D."/>
        </authorList>
    </citation>
    <scope>NUCLEOTIDE SEQUENCE [LARGE SCALE GENOMIC DNA]</scope>
    <source>
        <strain evidence="1">ULC066bin1</strain>
    </source>
</reference>
<evidence type="ECO:0000313" key="1">
    <source>
        <dbReference type="EMBL" id="PZO39640.1"/>
    </source>
</evidence>
<comment type="caution">
    <text evidence="1">The sequence shown here is derived from an EMBL/GenBank/DDBJ whole genome shotgun (WGS) entry which is preliminary data.</text>
</comment>
<reference evidence="1 2" key="1">
    <citation type="submission" date="2018-04" db="EMBL/GenBank/DDBJ databases">
        <authorList>
            <person name="Go L.Y."/>
            <person name="Mitchell J.A."/>
        </authorList>
    </citation>
    <scope>NUCLEOTIDE SEQUENCE [LARGE SCALE GENOMIC DNA]</scope>
    <source>
        <strain evidence="1">ULC066bin1</strain>
    </source>
</reference>
<protein>
    <submittedName>
        <fullName evidence="1">2'-5' RNA ligase</fullName>
    </submittedName>
</protein>
<dbReference type="AlphaFoldDB" id="A0A2W4W5L5"/>
<dbReference type="PANTHER" id="PTHR40037">
    <property type="entry name" value="PHOSPHOESTERASE YJCG-RELATED"/>
    <property type="match status" value="1"/>
</dbReference>
<dbReference type="InterPro" id="IPR009097">
    <property type="entry name" value="Cyclic_Pdiesterase"/>
</dbReference>
<name>A0A2W4W5L5_9CYAN</name>
<accession>A0A2W4W5L5</accession>
<dbReference type="Gene3D" id="3.90.1140.10">
    <property type="entry name" value="Cyclic phosphodiesterase"/>
    <property type="match status" value="1"/>
</dbReference>
<dbReference type="SUPFAM" id="SSF55144">
    <property type="entry name" value="LigT-like"/>
    <property type="match status" value="1"/>
</dbReference>
<organism evidence="1 2">
    <name type="scientific">Pseudanabaena frigida</name>
    <dbReference type="NCBI Taxonomy" id="945775"/>
    <lineage>
        <taxon>Bacteria</taxon>
        <taxon>Bacillati</taxon>
        <taxon>Cyanobacteriota</taxon>
        <taxon>Cyanophyceae</taxon>
        <taxon>Pseudanabaenales</taxon>
        <taxon>Pseudanabaenaceae</taxon>
        <taxon>Pseudanabaena</taxon>
    </lineage>
</organism>
<dbReference type="EMBL" id="QBML01000017">
    <property type="protein sequence ID" value="PZO39640.1"/>
    <property type="molecule type" value="Genomic_DNA"/>
</dbReference>
<dbReference type="Pfam" id="PF13563">
    <property type="entry name" value="2_5_RNA_ligase2"/>
    <property type="match status" value="1"/>
</dbReference>
<proteinExistence type="predicted"/>
<sequence>MNQRLFIALLPPDTIQDEVRQIQYDLRDRYNTQATLKSPPHITLIPPFELSSDRLEPLQIELEKFAKTRSPFTINLSGFAAFPPRVIYLNVLPNPILQNLYVDIAATLANNLDIHYPHASRPFVPHMTVGFRDLTPENFELAWAEFRDHQINFDFEAIELTLLEHDEKKWNVLSKFTLQSLEGSL</sequence>
<gene>
    <name evidence="1" type="ORF">DCF19_13745</name>
</gene>
<keyword evidence="1" id="KW-0436">Ligase</keyword>
<dbReference type="Proteomes" id="UP000249467">
    <property type="component" value="Unassembled WGS sequence"/>
</dbReference>
<evidence type="ECO:0000313" key="2">
    <source>
        <dbReference type="Proteomes" id="UP000249467"/>
    </source>
</evidence>
<dbReference type="GO" id="GO:0016874">
    <property type="term" value="F:ligase activity"/>
    <property type="evidence" value="ECO:0007669"/>
    <property type="project" value="UniProtKB-KW"/>
</dbReference>
<dbReference type="InterPro" id="IPR050580">
    <property type="entry name" value="2H_phosphoesterase_YjcG-like"/>
</dbReference>